<keyword evidence="1" id="KW-1133">Transmembrane helix</keyword>
<accession>A0AAP0JWM6</accession>
<dbReference type="Proteomes" id="UP001419268">
    <property type="component" value="Unassembled WGS sequence"/>
</dbReference>
<keyword evidence="1" id="KW-0812">Transmembrane</keyword>
<proteinExistence type="predicted"/>
<dbReference type="AlphaFoldDB" id="A0AAP0JWM6"/>
<comment type="caution">
    <text evidence="2">The sequence shown here is derived from an EMBL/GenBank/DDBJ whole genome shotgun (WGS) entry which is preliminary data.</text>
</comment>
<feature type="transmembrane region" description="Helical" evidence="1">
    <location>
        <begin position="119"/>
        <end position="141"/>
    </location>
</feature>
<feature type="transmembrane region" description="Helical" evidence="1">
    <location>
        <begin position="24"/>
        <end position="47"/>
    </location>
</feature>
<name>A0AAP0JWM6_9MAGN</name>
<organism evidence="2 3">
    <name type="scientific">Stephania cephalantha</name>
    <dbReference type="NCBI Taxonomy" id="152367"/>
    <lineage>
        <taxon>Eukaryota</taxon>
        <taxon>Viridiplantae</taxon>
        <taxon>Streptophyta</taxon>
        <taxon>Embryophyta</taxon>
        <taxon>Tracheophyta</taxon>
        <taxon>Spermatophyta</taxon>
        <taxon>Magnoliopsida</taxon>
        <taxon>Ranunculales</taxon>
        <taxon>Menispermaceae</taxon>
        <taxon>Menispermoideae</taxon>
        <taxon>Cissampelideae</taxon>
        <taxon>Stephania</taxon>
    </lineage>
</organism>
<feature type="transmembrane region" description="Helical" evidence="1">
    <location>
        <begin position="147"/>
        <end position="167"/>
    </location>
</feature>
<protein>
    <submittedName>
        <fullName evidence="2">Uncharacterized protein</fullName>
    </submittedName>
</protein>
<dbReference type="PANTHER" id="PTHR35307">
    <property type="entry name" value="PROTEIN, PUTATIVE-RELATED"/>
    <property type="match status" value="1"/>
</dbReference>
<evidence type="ECO:0000256" key="1">
    <source>
        <dbReference type="SAM" id="Phobius"/>
    </source>
</evidence>
<keyword evidence="3" id="KW-1185">Reference proteome</keyword>
<dbReference type="PANTHER" id="PTHR35307:SF5">
    <property type="entry name" value="PGG DOMAIN-CONTAINING PROTEIN"/>
    <property type="match status" value="1"/>
</dbReference>
<evidence type="ECO:0000313" key="3">
    <source>
        <dbReference type="Proteomes" id="UP001419268"/>
    </source>
</evidence>
<sequence>MERGGNCLDGNLDNTNYSSPVPWIGLYIAVATLVCLLLILLDVIACFRNRKRWVPCRYFPLNSVTLTLLSVAVKLPLDLTTSMPSGQDQLSKITGTTLLCTCMAYFMPSLGLNTYSECFTNMAALTIFVITVVVNTCIQMHTGVIFLFRAQHIVILCCVIVLLMVLWHVSFDIHSQNEANIKAIKGKFTMGEHDMFRGLKKCYLLSYNFNPQFVLCRNVISTLVAALCAICSVLLLEVSLRSLVSKKLEFCEGQSLVSDYKWSMRTIVVSQIIAVLAGTSITIFRALTWLGHFDLKGFGIIDKKAGKEESIILKSPILFMSSLEYFAAAVKLGLRTIFDCISSFISCFIILLYLCLEGCSELGRLWCCNVCKTNVRNRRSDQELVKEFKDLTCGDGDMRLSSWTLRRGAKDMRKWMQNAKTMNELAQLLSRTPPSDQNKSLISMLKTHYEFSRWFETSSISIVLLVRVATISIPSSLSNSLSKAFGEVFEIVHFVDRQMSSSPLGLMENFKLAKSLWESRNFNKLLLSKIVEKIGKEAFEAGSHLEQAIMIIQGLHEAIPSDYVWHELKLMTEFILQSTQAYGSVDELYGYIEQLFVGMLNEFLTQLPIAIFKYINDSHEEDYEGRVKFALKLICKIELLEGHVQWSFPPGSSITRFVPDEKVLPLDDNTLDCGDNPVSTTNQDEIVQVE</sequence>
<gene>
    <name evidence="2" type="ORF">Scep_010860</name>
</gene>
<feature type="transmembrane region" description="Helical" evidence="1">
    <location>
        <begin position="267"/>
        <end position="290"/>
    </location>
</feature>
<reference evidence="2 3" key="1">
    <citation type="submission" date="2024-01" db="EMBL/GenBank/DDBJ databases">
        <title>Genome assemblies of Stephania.</title>
        <authorList>
            <person name="Yang L."/>
        </authorList>
    </citation>
    <scope>NUCLEOTIDE SEQUENCE [LARGE SCALE GENOMIC DNA]</scope>
    <source>
        <strain evidence="2">JXDWG</strain>
        <tissue evidence="2">Leaf</tissue>
    </source>
</reference>
<evidence type="ECO:0000313" key="2">
    <source>
        <dbReference type="EMBL" id="KAK9141179.1"/>
    </source>
</evidence>
<dbReference type="EMBL" id="JBBNAG010000004">
    <property type="protein sequence ID" value="KAK9141179.1"/>
    <property type="molecule type" value="Genomic_DNA"/>
</dbReference>
<feature type="transmembrane region" description="Helical" evidence="1">
    <location>
        <begin position="59"/>
        <end position="77"/>
    </location>
</feature>
<feature type="transmembrane region" description="Helical" evidence="1">
    <location>
        <begin position="214"/>
        <end position="236"/>
    </location>
</feature>
<keyword evidence="1" id="KW-0472">Membrane</keyword>